<dbReference type="EMBL" id="LT969430">
    <property type="protein sequence ID" value="SOV12774.1"/>
    <property type="molecule type" value="Genomic_DNA"/>
</dbReference>
<evidence type="ECO:0000313" key="2">
    <source>
        <dbReference type="Proteomes" id="UP000831156"/>
    </source>
</evidence>
<dbReference type="Proteomes" id="UP000831156">
    <property type="component" value="Chromosome 7"/>
</dbReference>
<organism evidence="1 2">
    <name type="scientific">Plasmodium gaboni</name>
    <dbReference type="NCBI Taxonomy" id="647221"/>
    <lineage>
        <taxon>Eukaryota</taxon>
        <taxon>Sar</taxon>
        <taxon>Alveolata</taxon>
        <taxon>Apicomplexa</taxon>
        <taxon>Aconoidasida</taxon>
        <taxon>Haemosporida</taxon>
        <taxon>Plasmodiidae</taxon>
        <taxon>Plasmodium</taxon>
        <taxon>Plasmodium (Laverania)</taxon>
    </lineage>
</organism>
<reference evidence="1" key="1">
    <citation type="submission" date="2016-09" db="EMBL/GenBank/DDBJ databases">
        <authorList>
            <consortium name="Pathogen Informatics"/>
            <person name="Sun Q."/>
            <person name="Inoue M."/>
        </authorList>
    </citation>
    <scope>NUCLEOTIDE SEQUENCE</scope>
</reference>
<protein>
    <recommendedName>
        <fullName evidence="3">RAP protein</fullName>
    </recommendedName>
</protein>
<keyword evidence="2" id="KW-1185">Reference proteome</keyword>
<proteinExistence type="predicted"/>
<sequence>MMFPCINNIYRIKKIINVKSKRLCNYFFSEPFIFNFENLESLKKIKQPTVNDSSSQKINQDKLIEENEERLKNYSSTTTNNSSDNIKGYNNIIDTYSNFDKDALKKTRKVYNIVERKLRKFENTPLNKYFYIFYKNEKYLSELEIIHIVYLALKNRKYHLLDKDDQINMNSHTDIIFNKEQLNKTPNHNNIEDISYNIDVSSYNIKESKVEYYDKNKVCEKYNSYDNNILEAYDTGNVSYEENIKNDIPNNLNNIKEIKTKELYTTNHDNNNNNNYYYYNIKIEEKGENDYVYKLLYTLNNQLKLYQNYIINFTIKDIYKLSYCQHYYNIYNNKFIPLYLCAFLKREINYIKQNKNIYQIKDHNQLDFLLNLLILEKKNLNTYFIQILYDYLFNIIKKENLFSITCKHVCLLLNINRFESNKYDMFFFLHMERDKHIMRKLSLKDINYLLYYQLKNEINIVKNVDTTNNTENLNDTYNNNNNNNICNYNNNNFYCMKWLSLFFGTIINKCTHMNNTEINLEMIENIYLFSQILLHYDYSKQYSNIYDTYLELIYNVYSYINLKVNNFVQNIKNNNFNINFFITLSLALSVIKNNININDNFYVFLFYLINDKKIKHMDVNHWIYILYFIHFCNFKRNIYYKQNMLYKKDIMKVIYICDNHHVGHMNTYIPFDDNFMYSYIMDKLKNIYSYHEKSTNDIYIFKDLKQNYSYNITNNHNHVQEDNLSIDKENGKKKMYIYHTKKAIIIDEYNNICSNTHNICNDKKLSMIEHNKEKINQPHAVHMNIQQQDNIYLKEENIKIICDQKKNNIDNNNINKDYDNNINVHNKSYYMNILDILILLKHKKKDNNFYKHLLLLFNKNIFKYYNIHIFHIDKILVTFSQLNMNKSHISLNIFNLLENIKNNIIHNNHYIKQEHYFYHSLSNILLSLVELNMLKIIDLNIFEKKILNNLNNMNINSLLVLIQYYILKGNICCNNINIIIILLLNYITKKYTSLHKQQPYEEINKKNAQNIYLDWYDIKNDKHYDIIKTYLLKNDEENCNEEKNERDVLYKHTKNYNETIKDINKKNTDQYQTNNLYEDLINPYNFHFHKIDQDDFYEYLLLRFVFINIFTHSNIIQENIKYHMKEYEPRILNNFNKMIWHLKNNFEGIININLYTEEERNKKIMEYDKSEYLRISHSNIQNQHMLNTTKKENIHNNKHINNDSINIYKDVTTYSDYDQIKEHYIYNDKHYYKNNNNNNNNNNNILSKKNFFLILNYFLYIFNHNLNILIKDKNLLECILLQLVHVKKFKNTYYNYKYLFLYRKLILSLIYDLEKKQKTKMNYLLNPEVYEEQKKKTLDIQQTEYHKCINIIRHFNYICEKNKKHKIQKNIFYNYLQKFNFFHIYNDEQYKNYKILDNEHILYNLNSDILNIYINAPLFNYIIPIVIQTKNKSLAIHYIWNNEENLDTYMVLYNIMKTFLISYNYDIILIKTSDMNNVNISNKCQEISS</sequence>
<accession>A0ABY1UNH7</accession>
<evidence type="ECO:0000313" key="1">
    <source>
        <dbReference type="EMBL" id="SOV12774.1"/>
    </source>
</evidence>
<gene>
    <name evidence="1" type="ORF">PGABG01_0703800</name>
</gene>
<name>A0ABY1UNH7_9APIC</name>
<evidence type="ECO:0008006" key="3">
    <source>
        <dbReference type="Google" id="ProtNLM"/>
    </source>
</evidence>